<proteinExistence type="inferred from homology"/>
<sequence>MAVATPPVETRPVRPAGRSRLRPGTVISYIVLSLLAILFLVPYYLIFRNALLTQPEILSFKWVWLPIPPHFENLQALFSDEAAPMATGLRNSAAVAIIQTVGQIFIASLAGYGLARIPYRWSNVVFYAMLLTLMIPGAVTFVPLFVLVSSIGWVNTLQGLIVPGLFNTFAAFLFRQFYLDFPMDLEDAGRVDGLNYWGLYRYILLPNSLGIMMALGLITFIGSWNSFLWPLIIGQSDRWWTVQVVLSTFLTAQTINLPALFMGAAIAVLPLVIIFIAAQRYIVEGVTASGIKG</sequence>
<feature type="transmembrane region" description="Helical" evidence="7">
    <location>
        <begin position="124"/>
        <end position="148"/>
    </location>
</feature>
<feature type="transmembrane region" description="Helical" evidence="7">
    <location>
        <begin position="160"/>
        <end position="178"/>
    </location>
</feature>
<dbReference type="Gene3D" id="1.10.3720.10">
    <property type="entry name" value="MetI-like"/>
    <property type="match status" value="1"/>
</dbReference>
<reference evidence="9 10" key="1">
    <citation type="submission" date="2015-09" db="EMBL/GenBank/DDBJ databases">
        <title>Draft genome sequence of Kouleothrix aurantiaca JCM 19913.</title>
        <authorList>
            <person name="Hemp J."/>
        </authorList>
    </citation>
    <scope>NUCLEOTIDE SEQUENCE [LARGE SCALE GENOMIC DNA]</scope>
    <source>
        <strain evidence="9 10">COM-B</strain>
    </source>
</reference>
<keyword evidence="10" id="KW-1185">Reference proteome</keyword>
<evidence type="ECO:0000313" key="9">
    <source>
        <dbReference type="EMBL" id="KPV51856.1"/>
    </source>
</evidence>
<feature type="domain" description="ABC transmembrane type-1" evidence="8">
    <location>
        <begin position="89"/>
        <end position="278"/>
    </location>
</feature>
<evidence type="ECO:0000259" key="8">
    <source>
        <dbReference type="PROSITE" id="PS50928"/>
    </source>
</evidence>
<dbReference type="PROSITE" id="PS50928">
    <property type="entry name" value="ABC_TM1"/>
    <property type="match status" value="1"/>
</dbReference>
<dbReference type="PANTHER" id="PTHR43744:SF12">
    <property type="entry name" value="ABC TRANSPORTER PERMEASE PROTEIN MG189-RELATED"/>
    <property type="match status" value="1"/>
</dbReference>
<feature type="transmembrane region" description="Helical" evidence="7">
    <location>
        <begin position="93"/>
        <end position="112"/>
    </location>
</feature>
<evidence type="ECO:0000313" key="10">
    <source>
        <dbReference type="Proteomes" id="UP000050509"/>
    </source>
</evidence>
<evidence type="ECO:0000256" key="4">
    <source>
        <dbReference type="ARBA" id="ARBA00022692"/>
    </source>
</evidence>
<evidence type="ECO:0000256" key="6">
    <source>
        <dbReference type="ARBA" id="ARBA00023136"/>
    </source>
</evidence>
<gene>
    <name evidence="9" type="ORF">SE17_18855</name>
</gene>
<dbReference type="CDD" id="cd06261">
    <property type="entry name" value="TM_PBP2"/>
    <property type="match status" value="1"/>
</dbReference>
<evidence type="ECO:0000256" key="5">
    <source>
        <dbReference type="ARBA" id="ARBA00022989"/>
    </source>
</evidence>
<dbReference type="InterPro" id="IPR035906">
    <property type="entry name" value="MetI-like_sf"/>
</dbReference>
<dbReference type="Proteomes" id="UP000050509">
    <property type="component" value="Unassembled WGS sequence"/>
</dbReference>
<dbReference type="GO" id="GO:0055085">
    <property type="term" value="P:transmembrane transport"/>
    <property type="evidence" value="ECO:0007669"/>
    <property type="project" value="InterPro"/>
</dbReference>
<dbReference type="PANTHER" id="PTHR43744">
    <property type="entry name" value="ABC TRANSPORTER PERMEASE PROTEIN MG189-RELATED-RELATED"/>
    <property type="match status" value="1"/>
</dbReference>
<protein>
    <submittedName>
        <fullName evidence="9">Sugar ABC transporter permease</fullName>
    </submittedName>
</protein>
<comment type="caution">
    <text evidence="9">The sequence shown here is derived from an EMBL/GenBank/DDBJ whole genome shotgun (WGS) entry which is preliminary data.</text>
</comment>
<comment type="subcellular location">
    <subcellularLocation>
        <location evidence="1 7">Cell membrane</location>
        <topology evidence="1 7">Multi-pass membrane protein</topology>
    </subcellularLocation>
</comment>
<keyword evidence="6 7" id="KW-0472">Membrane</keyword>
<dbReference type="Pfam" id="PF00528">
    <property type="entry name" value="BPD_transp_1"/>
    <property type="match status" value="1"/>
</dbReference>
<evidence type="ECO:0000256" key="7">
    <source>
        <dbReference type="RuleBase" id="RU363032"/>
    </source>
</evidence>
<evidence type="ECO:0000256" key="2">
    <source>
        <dbReference type="ARBA" id="ARBA00022448"/>
    </source>
</evidence>
<accession>A0A0P9D1M2</accession>
<keyword evidence="3" id="KW-1003">Cell membrane</keyword>
<keyword evidence="2 7" id="KW-0813">Transport</keyword>
<evidence type="ECO:0000256" key="3">
    <source>
        <dbReference type="ARBA" id="ARBA00022475"/>
    </source>
</evidence>
<name>A0A0P9D1M2_9CHLR</name>
<dbReference type="SUPFAM" id="SSF161098">
    <property type="entry name" value="MetI-like"/>
    <property type="match status" value="1"/>
</dbReference>
<keyword evidence="5 7" id="KW-1133">Transmembrane helix</keyword>
<keyword evidence="4 7" id="KW-0812">Transmembrane</keyword>
<comment type="similarity">
    <text evidence="7">Belongs to the binding-protein-dependent transport system permease family.</text>
</comment>
<evidence type="ECO:0000256" key="1">
    <source>
        <dbReference type="ARBA" id="ARBA00004651"/>
    </source>
</evidence>
<dbReference type="GO" id="GO:0005886">
    <property type="term" value="C:plasma membrane"/>
    <property type="evidence" value="ECO:0007669"/>
    <property type="project" value="UniProtKB-SubCell"/>
</dbReference>
<dbReference type="AlphaFoldDB" id="A0A0P9D1M2"/>
<dbReference type="EMBL" id="LJCR01000749">
    <property type="protein sequence ID" value="KPV51856.1"/>
    <property type="molecule type" value="Genomic_DNA"/>
</dbReference>
<feature type="transmembrane region" description="Helical" evidence="7">
    <location>
        <begin position="26"/>
        <end position="46"/>
    </location>
</feature>
<feature type="transmembrane region" description="Helical" evidence="7">
    <location>
        <begin position="255"/>
        <end position="278"/>
    </location>
</feature>
<organism evidence="9 10">
    <name type="scientific">Kouleothrix aurantiaca</name>
    <dbReference type="NCBI Taxonomy" id="186479"/>
    <lineage>
        <taxon>Bacteria</taxon>
        <taxon>Bacillati</taxon>
        <taxon>Chloroflexota</taxon>
        <taxon>Chloroflexia</taxon>
        <taxon>Chloroflexales</taxon>
        <taxon>Roseiflexineae</taxon>
        <taxon>Roseiflexaceae</taxon>
        <taxon>Kouleothrix</taxon>
    </lineage>
</organism>
<dbReference type="InterPro" id="IPR000515">
    <property type="entry name" value="MetI-like"/>
</dbReference>
<feature type="transmembrane region" description="Helical" evidence="7">
    <location>
        <begin position="199"/>
        <end position="221"/>
    </location>
</feature>
<dbReference type="PATRIC" id="fig|186479.3.peg.10032"/>